<gene>
    <name evidence="5" type="ORF">F9B85_08235</name>
</gene>
<dbReference type="OrthoDB" id="9808272at2"/>
<dbReference type="PANTHER" id="PTHR30258">
    <property type="entry name" value="TYPE II SECRETION SYSTEM PROTEIN GSPE-RELATED"/>
    <property type="match status" value="1"/>
</dbReference>
<dbReference type="SUPFAM" id="SSF52540">
    <property type="entry name" value="P-loop containing nucleoside triphosphate hydrolases"/>
    <property type="match status" value="1"/>
</dbReference>
<keyword evidence="3" id="KW-0067">ATP-binding</keyword>
<dbReference type="FunFam" id="3.40.50.300:FF:000398">
    <property type="entry name" value="Type IV pilus assembly ATPase PilB"/>
    <property type="match status" value="1"/>
</dbReference>
<dbReference type="GO" id="GO:0005886">
    <property type="term" value="C:plasma membrane"/>
    <property type="evidence" value="ECO:0007669"/>
    <property type="project" value="TreeGrafter"/>
</dbReference>
<dbReference type="CDD" id="cd01129">
    <property type="entry name" value="PulE-GspE-like"/>
    <property type="match status" value="1"/>
</dbReference>
<dbReference type="InterPro" id="IPR027417">
    <property type="entry name" value="P-loop_NTPase"/>
</dbReference>
<evidence type="ECO:0000313" key="5">
    <source>
        <dbReference type="EMBL" id="KAB2952638.1"/>
    </source>
</evidence>
<dbReference type="EMBL" id="WBXO01000005">
    <property type="protein sequence ID" value="KAB2952638.1"/>
    <property type="molecule type" value="Genomic_DNA"/>
</dbReference>
<proteinExistence type="inferred from homology"/>
<evidence type="ECO:0000256" key="2">
    <source>
        <dbReference type="ARBA" id="ARBA00022741"/>
    </source>
</evidence>
<evidence type="ECO:0000259" key="4">
    <source>
        <dbReference type="PROSITE" id="PS00662"/>
    </source>
</evidence>
<dbReference type="Gene3D" id="3.30.450.90">
    <property type="match status" value="1"/>
</dbReference>
<dbReference type="PANTHER" id="PTHR30258:SF1">
    <property type="entry name" value="PROTEIN TRANSPORT PROTEIN HOFB HOMOLOG"/>
    <property type="match status" value="1"/>
</dbReference>
<protein>
    <submittedName>
        <fullName evidence="5">Type II/IV secretion system protein</fullName>
    </submittedName>
</protein>
<dbReference type="Proteomes" id="UP000468766">
    <property type="component" value="Unassembled WGS sequence"/>
</dbReference>
<dbReference type="GO" id="GO:0005524">
    <property type="term" value="F:ATP binding"/>
    <property type="evidence" value="ECO:0007669"/>
    <property type="project" value="UniProtKB-KW"/>
</dbReference>
<dbReference type="AlphaFoldDB" id="A0A6I0F2Q6"/>
<feature type="domain" description="Bacterial type II secretion system protein E" evidence="4">
    <location>
        <begin position="255"/>
        <end position="269"/>
    </location>
</feature>
<keyword evidence="6" id="KW-1185">Reference proteome</keyword>
<sequence length="439" mass="49297">MSQGSTDEGKKNWFFRESLAYGASYSTSLLERTKKIPIEKVESEEQELLDEEETIIPLVNSIFREALQKEASDIHIEVHKGKTIVRYRIDGILQDQMALPPLIHRTLLSRIKVLAHMDIAQKRIPQDGRIQIEEKGKPIDLRVSTLPTIFGENCTIRILDKEKVPLSLSELHFQEKILPLYLPMLQSSYGMILLTGPTGSGKTTTLYSSLQYLNNRDKKIVTIEDPVEYVLEGISQIQINSKAGLTFPTALRSILRQDPDVIMIGEIRDRETADIAVRAAITGHLVFSTLHTGDAPGALTRLIDMGLEPYRVASSIVGVVAQRLVRKICEHCKSAYSLAAEAQERFFLDIDKDKEVTLYRGKGCKACNQSGYKGRIAIQEVFALNRKVRTLLMNKASVETIRQAATANGMNSLREDGIYKALQGLTTVHEVMRVAYRID</sequence>
<dbReference type="GO" id="GO:0016887">
    <property type="term" value="F:ATP hydrolysis activity"/>
    <property type="evidence" value="ECO:0007669"/>
    <property type="project" value="TreeGrafter"/>
</dbReference>
<dbReference type="RefSeq" id="WP_151619915.1">
    <property type="nucleotide sequence ID" value="NZ_WBXO01000005.1"/>
</dbReference>
<dbReference type="InterPro" id="IPR001482">
    <property type="entry name" value="T2SS/T4SS_dom"/>
</dbReference>
<keyword evidence="2" id="KW-0547">Nucleotide-binding</keyword>
<evidence type="ECO:0000313" key="6">
    <source>
        <dbReference type="Proteomes" id="UP000468766"/>
    </source>
</evidence>
<evidence type="ECO:0000256" key="1">
    <source>
        <dbReference type="ARBA" id="ARBA00006611"/>
    </source>
</evidence>
<comment type="similarity">
    <text evidence="1">Belongs to the GSP E family.</text>
</comment>
<comment type="caution">
    <text evidence="5">The sequence shown here is derived from an EMBL/GenBank/DDBJ whole genome shotgun (WGS) entry which is preliminary data.</text>
</comment>
<name>A0A6I0F2Q6_9FIRM</name>
<accession>A0A6I0F2Q6</accession>
<dbReference type="Pfam" id="PF00437">
    <property type="entry name" value="T2SSE"/>
    <property type="match status" value="1"/>
</dbReference>
<reference evidence="5 6" key="1">
    <citation type="submission" date="2019-10" db="EMBL/GenBank/DDBJ databases">
        <title>Whole-genome sequence of the extremophile Heliorestis acidaminivorans DSM 24790.</title>
        <authorList>
            <person name="Kyndt J.A."/>
            <person name="Meyer T.E."/>
        </authorList>
    </citation>
    <scope>NUCLEOTIDE SEQUENCE [LARGE SCALE GENOMIC DNA]</scope>
    <source>
        <strain evidence="5 6">DSM 24790</strain>
    </source>
</reference>
<evidence type="ECO:0000256" key="3">
    <source>
        <dbReference type="ARBA" id="ARBA00022840"/>
    </source>
</evidence>
<organism evidence="5 6">
    <name type="scientific">Heliorestis acidaminivorans</name>
    <dbReference type="NCBI Taxonomy" id="553427"/>
    <lineage>
        <taxon>Bacteria</taxon>
        <taxon>Bacillati</taxon>
        <taxon>Bacillota</taxon>
        <taxon>Clostridia</taxon>
        <taxon>Eubacteriales</taxon>
        <taxon>Heliobacteriaceae</taxon>
        <taxon>Heliorestis</taxon>
    </lineage>
</organism>
<dbReference type="Gene3D" id="3.40.50.300">
    <property type="entry name" value="P-loop containing nucleotide triphosphate hydrolases"/>
    <property type="match status" value="1"/>
</dbReference>
<dbReference type="PROSITE" id="PS00662">
    <property type="entry name" value="T2SP_E"/>
    <property type="match status" value="1"/>
</dbReference>